<dbReference type="Gene3D" id="2.60.120.1440">
    <property type="match status" value="1"/>
</dbReference>
<dbReference type="InterPro" id="IPR006860">
    <property type="entry name" value="FecR"/>
</dbReference>
<evidence type="ECO:0000259" key="2">
    <source>
        <dbReference type="Pfam" id="PF16220"/>
    </source>
</evidence>
<accession>A0A1H3KET5</accession>
<dbReference type="Pfam" id="PF04773">
    <property type="entry name" value="FecR"/>
    <property type="match status" value="1"/>
</dbReference>
<feature type="domain" description="FecR N-terminal" evidence="2">
    <location>
        <begin position="11"/>
        <end position="53"/>
    </location>
</feature>
<dbReference type="InterPro" id="IPR012373">
    <property type="entry name" value="Ferrdict_sens_TM"/>
</dbReference>
<name>A0A1H3KET5_9BURK</name>
<sequence>MSTDQAPQALEQAIAWAVRLASGTATDADRAACQAWRSSHAAHEQAWQQVQAVEAQFALPAGQAGLAHGVLRSAGPGPARGRRASLQRLLFLGPAALLLGSMAWRWAAPREQIALDTAIGERRSTLLADGSRLHLAPDTLVQVDFTLLRRVVRLARGEIFIDTGSDPRSLAGRRSFWVETPLARFEALGTSFGVRHEKHPDTATRLYVTEGRVAIHVRALDGTAPGPLDAIVATSGETHVLHAGQHRPVRLPDEGLVPDAWTDGVLVARRMRLDAFVTELSRQTGMPMECADDVAALRVSGVFQLDGPDPAGRALAAIARTLPVRVERGQGAASGARSAKRLVKA</sequence>
<dbReference type="InterPro" id="IPR032623">
    <property type="entry name" value="FecR_N"/>
</dbReference>
<evidence type="ECO:0000313" key="4">
    <source>
        <dbReference type="Proteomes" id="UP000183417"/>
    </source>
</evidence>
<evidence type="ECO:0000313" key="3">
    <source>
        <dbReference type="EMBL" id="SDY50519.1"/>
    </source>
</evidence>
<dbReference type="Proteomes" id="UP000183417">
    <property type="component" value="Unassembled WGS sequence"/>
</dbReference>
<dbReference type="RefSeq" id="WP_047218391.1">
    <property type="nucleotide sequence ID" value="NZ_CP141274.1"/>
</dbReference>
<evidence type="ECO:0000259" key="1">
    <source>
        <dbReference type="Pfam" id="PF04773"/>
    </source>
</evidence>
<dbReference type="EMBL" id="FNPE01000005">
    <property type="protein sequence ID" value="SDY50519.1"/>
    <property type="molecule type" value="Genomic_DNA"/>
</dbReference>
<dbReference type="PIRSF" id="PIRSF018266">
    <property type="entry name" value="FecR"/>
    <property type="match status" value="1"/>
</dbReference>
<dbReference type="AlphaFoldDB" id="A0A1H3KET5"/>
<organism evidence="3 4">
    <name type="scientific">Delftia lacustris</name>
    <dbReference type="NCBI Taxonomy" id="558537"/>
    <lineage>
        <taxon>Bacteria</taxon>
        <taxon>Pseudomonadati</taxon>
        <taxon>Pseudomonadota</taxon>
        <taxon>Betaproteobacteria</taxon>
        <taxon>Burkholderiales</taxon>
        <taxon>Comamonadaceae</taxon>
        <taxon>Delftia</taxon>
    </lineage>
</organism>
<dbReference type="PANTHER" id="PTHR30273:SF2">
    <property type="entry name" value="PROTEIN FECR"/>
    <property type="match status" value="1"/>
</dbReference>
<dbReference type="PANTHER" id="PTHR30273">
    <property type="entry name" value="PERIPLASMIC SIGNAL SENSOR AND SIGMA FACTOR ACTIVATOR FECR-RELATED"/>
    <property type="match status" value="1"/>
</dbReference>
<protein>
    <submittedName>
        <fullName evidence="3">FecR family protein</fullName>
    </submittedName>
</protein>
<dbReference type="GO" id="GO:0016989">
    <property type="term" value="F:sigma factor antagonist activity"/>
    <property type="evidence" value="ECO:0007669"/>
    <property type="project" value="TreeGrafter"/>
</dbReference>
<proteinExistence type="predicted"/>
<reference evidence="3 4" key="1">
    <citation type="submission" date="2016-10" db="EMBL/GenBank/DDBJ databases">
        <authorList>
            <person name="de Groot N.N."/>
        </authorList>
    </citation>
    <scope>NUCLEOTIDE SEQUENCE [LARGE SCALE GENOMIC DNA]</scope>
    <source>
        <strain evidence="3 4">LMG 24775</strain>
    </source>
</reference>
<gene>
    <name evidence="3" type="ORF">SAMN05421547_105146</name>
</gene>
<dbReference type="Pfam" id="PF16220">
    <property type="entry name" value="DUF4880"/>
    <property type="match status" value="1"/>
</dbReference>
<dbReference type="GeneID" id="94691199"/>
<feature type="domain" description="FecR protein" evidence="1">
    <location>
        <begin position="116"/>
        <end position="213"/>
    </location>
</feature>